<dbReference type="InterPro" id="IPR053523">
    <property type="entry name" value="Oligopeptide_permease_AppC"/>
</dbReference>
<dbReference type="Pfam" id="PF00528">
    <property type="entry name" value="BPD_transp_1"/>
    <property type="match status" value="1"/>
</dbReference>
<evidence type="ECO:0000313" key="10">
    <source>
        <dbReference type="Proteomes" id="UP000190229"/>
    </source>
</evidence>
<feature type="transmembrane region" description="Helical" evidence="7">
    <location>
        <begin position="42"/>
        <end position="63"/>
    </location>
</feature>
<dbReference type="PROSITE" id="PS50928">
    <property type="entry name" value="ABC_TM1"/>
    <property type="match status" value="1"/>
</dbReference>
<dbReference type="GO" id="GO:0005886">
    <property type="term" value="C:plasma membrane"/>
    <property type="evidence" value="ECO:0007669"/>
    <property type="project" value="UniProtKB-SubCell"/>
</dbReference>
<dbReference type="Pfam" id="PF12911">
    <property type="entry name" value="OppC_N"/>
    <property type="match status" value="1"/>
</dbReference>
<sequence>MYSLTSGAVIETQKPSAANKVKPVKSKSPTRLSLERFFRNPLAVSGLVIFCIILFLTIAAPLFTHFSPSTPDIMNTDSPPTALHPLGTDGSGYDNLARVLYGGRTDLTIAFVAAFAQIVLGVIYGGISGFFGGWVDNILMRFVDIMLNFPFISLVLVLEAIFNTSSMWMLVLVVSITSWPGTARFMRGVFLQLREQDYVVGARTIGCSTWRIIFRHMLPNSTSILVVLTSFTVAGYVGINAALSYLGLGVPPSTPSWGGMLNSYSDYLSLKTEPYAWMPPALMILFTILSVNFISDGLRDAFDPQSKA</sequence>
<feature type="domain" description="ABC transmembrane type-1" evidence="8">
    <location>
        <begin position="103"/>
        <end position="295"/>
    </location>
</feature>
<dbReference type="PANTHER" id="PTHR43386:SF1">
    <property type="entry name" value="D,D-DIPEPTIDE TRANSPORT SYSTEM PERMEASE PROTEIN DDPC-RELATED"/>
    <property type="match status" value="1"/>
</dbReference>
<evidence type="ECO:0000256" key="7">
    <source>
        <dbReference type="RuleBase" id="RU363032"/>
    </source>
</evidence>
<keyword evidence="2 7" id="KW-0813">Transport</keyword>
<name>A0A1V4ES63_9BACL</name>
<comment type="caution">
    <text evidence="9">The sequence shown here is derived from an EMBL/GenBank/DDBJ whole genome shotgun (WGS) entry which is preliminary data.</text>
</comment>
<evidence type="ECO:0000256" key="5">
    <source>
        <dbReference type="ARBA" id="ARBA00022989"/>
    </source>
</evidence>
<keyword evidence="4 7" id="KW-0812">Transmembrane</keyword>
<evidence type="ECO:0000256" key="3">
    <source>
        <dbReference type="ARBA" id="ARBA00022475"/>
    </source>
</evidence>
<feature type="transmembrane region" description="Helical" evidence="7">
    <location>
        <begin position="142"/>
        <end position="162"/>
    </location>
</feature>
<dbReference type="CDD" id="cd06261">
    <property type="entry name" value="TM_PBP2"/>
    <property type="match status" value="1"/>
</dbReference>
<dbReference type="EMBL" id="MWPS01000026">
    <property type="protein sequence ID" value="OPG15785.1"/>
    <property type="molecule type" value="Genomic_DNA"/>
</dbReference>
<feature type="transmembrane region" description="Helical" evidence="7">
    <location>
        <begin position="109"/>
        <end position="135"/>
    </location>
</feature>
<dbReference type="SUPFAM" id="SSF161098">
    <property type="entry name" value="MetI-like"/>
    <property type="match status" value="1"/>
</dbReference>
<evidence type="ECO:0000256" key="4">
    <source>
        <dbReference type="ARBA" id="ARBA00022692"/>
    </source>
</evidence>
<organism evidence="9 10">
    <name type="scientific">Ferroacidibacillus organovorans</name>
    <dbReference type="NCBI Taxonomy" id="1765683"/>
    <lineage>
        <taxon>Bacteria</taxon>
        <taxon>Bacillati</taxon>
        <taxon>Bacillota</taxon>
        <taxon>Bacilli</taxon>
        <taxon>Bacillales</taxon>
        <taxon>Alicyclobacillaceae</taxon>
        <taxon>Ferroacidibacillus</taxon>
    </lineage>
</organism>
<feature type="transmembrane region" description="Helical" evidence="7">
    <location>
        <begin position="224"/>
        <end position="248"/>
    </location>
</feature>
<dbReference type="InterPro" id="IPR025966">
    <property type="entry name" value="OppC_N"/>
</dbReference>
<dbReference type="Gene3D" id="1.10.3720.10">
    <property type="entry name" value="MetI-like"/>
    <property type="match status" value="1"/>
</dbReference>
<dbReference type="PANTHER" id="PTHR43386">
    <property type="entry name" value="OLIGOPEPTIDE TRANSPORT SYSTEM PERMEASE PROTEIN APPC"/>
    <property type="match status" value="1"/>
</dbReference>
<dbReference type="InterPro" id="IPR000515">
    <property type="entry name" value="MetI-like"/>
</dbReference>
<dbReference type="NCBIfam" id="NF045476">
    <property type="entry name" value="Opp4C"/>
    <property type="match status" value="1"/>
</dbReference>
<evidence type="ECO:0000256" key="6">
    <source>
        <dbReference type="ARBA" id="ARBA00023136"/>
    </source>
</evidence>
<dbReference type="AlphaFoldDB" id="A0A1V4ES63"/>
<dbReference type="InterPro" id="IPR035906">
    <property type="entry name" value="MetI-like_sf"/>
</dbReference>
<evidence type="ECO:0000256" key="1">
    <source>
        <dbReference type="ARBA" id="ARBA00004651"/>
    </source>
</evidence>
<comment type="similarity">
    <text evidence="7">Belongs to the binding-protein-dependent transport system permease family.</text>
</comment>
<dbReference type="InterPro" id="IPR050366">
    <property type="entry name" value="BP-dependent_transpt_permease"/>
</dbReference>
<evidence type="ECO:0000259" key="8">
    <source>
        <dbReference type="PROSITE" id="PS50928"/>
    </source>
</evidence>
<keyword evidence="3" id="KW-1003">Cell membrane</keyword>
<protein>
    <recommendedName>
        <fullName evidence="8">ABC transmembrane type-1 domain-containing protein</fullName>
    </recommendedName>
</protein>
<accession>A0A1V4ES63</accession>
<keyword evidence="6 7" id="KW-0472">Membrane</keyword>
<feature type="transmembrane region" description="Helical" evidence="7">
    <location>
        <begin position="275"/>
        <end position="294"/>
    </location>
</feature>
<evidence type="ECO:0000313" key="9">
    <source>
        <dbReference type="EMBL" id="OPG15785.1"/>
    </source>
</evidence>
<reference evidence="9 10" key="1">
    <citation type="submission" date="2017-02" db="EMBL/GenBank/DDBJ databases">
        <title>Draft genome of Acidibacillus ferrooxidans Huett2.</title>
        <authorList>
            <person name="Schopf S."/>
        </authorList>
    </citation>
    <scope>NUCLEOTIDE SEQUENCE [LARGE SCALE GENOMIC DNA]</scope>
    <source>
        <strain evidence="9 10">Huett2</strain>
    </source>
</reference>
<evidence type="ECO:0000256" key="2">
    <source>
        <dbReference type="ARBA" id="ARBA00022448"/>
    </source>
</evidence>
<gene>
    <name evidence="9" type="ORF">B2M26_09210</name>
</gene>
<keyword evidence="5 7" id="KW-1133">Transmembrane helix</keyword>
<dbReference type="Proteomes" id="UP000190229">
    <property type="component" value="Unassembled WGS sequence"/>
</dbReference>
<keyword evidence="10" id="KW-1185">Reference proteome</keyword>
<feature type="transmembrane region" description="Helical" evidence="7">
    <location>
        <begin position="168"/>
        <end position="186"/>
    </location>
</feature>
<comment type="subcellular location">
    <subcellularLocation>
        <location evidence="1 7">Cell membrane</location>
        <topology evidence="1 7">Multi-pass membrane protein</topology>
    </subcellularLocation>
</comment>
<dbReference type="GO" id="GO:0055085">
    <property type="term" value="P:transmembrane transport"/>
    <property type="evidence" value="ECO:0007669"/>
    <property type="project" value="InterPro"/>
</dbReference>
<proteinExistence type="inferred from homology"/>